<gene>
    <name evidence="3" type="ORF">NTEN_LOCUS17368</name>
</gene>
<organism evidence="3 4">
    <name type="scientific">Nesidiocoris tenuis</name>
    <dbReference type="NCBI Taxonomy" id="355587"/>
    <lineage>
        <taxon>Eukaryota</taxon>
        <taxon>Metazoa</taxon>
        <taxon>Ecdysozoa</taxon>
        <taxon>Arthropoda</taxon>
        <taxon>Hexapoda</taxon>
        <taxon>Insecta</taxon>
        <taxon>Pterygota</taxon>
        <taxon>Neoptera</taxon>
        <taxon>Paraneoptera</taxon>
        <taxon>Hemiptera</taxon>
        <taxon>Heteroptera</taxon>
        <taxon>Panheteroptera</taxon>
        <taxon>Cimicomorpha</taxon>
        <taxon>Miridae</taxon>
        <taxon>Dicyphina</taxon>
        <taxon>Nesidiocoris</taxon>
    </lineage>
</organism>
<keyword evidence="2" id="KW-0812">Transmembrane</keyword>
<name>A0A6H5H9J1_9HEMI</name>
<evidence type="ECO:0000256" key="1">
    <source>
        <dbReference type="SAM" id="MobiDB-lite"/>
    </source>
</evidence>
<evidence type="ECO:0000313" key="4">
    <source>
        <dbReference type="Proteomes" id="UP000479000"/>
    </source>
</evidence>
<keyword evidence="4" id="KW-1185">Reference proteome</keyword>
<dbReference type="Proteomes" id="UP000479000">
    <property type="component" value="Unassembled WGS sequence"/>
</dbReference>
<sequence>MGIEKSSDDREEDDGNVWASRRSRDEKRAPASEGSPKSTIYISHPCENSDTTQNLTILSYWYRWIQKKKLYKSQKPVLTFGSSVAASLAFFILHLIASGLWTVIDGTELDIIRPEGRSDSKISSVAKLFTKVRVFTYKKSTHIERFDEKLAQIEK</sequence>
<proteinExistence type="predicted"/>
<dbReference type="EMBL" id="CADCXU010025613">
    <property type="protein sequence ID" value="CAB0012661.1"/>
    <property type="molecule type" value="Genomic_DNA"/>
</dbReference>
<protein>
    <submittedName>
        <fullName evidence="3">Uncharacterized protein</fullName>
    </submittedName>
</protein>
<keyword evidence="2" id="KW-0472">Membrane</keyword>
<keyword evidence="2" id="KW-1133">Transmembrane helix</keyword>
<reference evidence="3 4" key="1">
    <citation type="submission" date="2020-02" db="EMBL/GenBank/DDBJ databases">
        <authorList>
            <person name="Ferguson B K."/>
        </authorList>
    </citation>
    <scope>NUCLEOTIDE SEQUENCE [LARGE SCALE GENOMIC DNA]</scope>
</reference>
<evidence type="ECO:0000256" key="2">
    <source>
        <dbReference type="SAM" id="Phobius"/>
    </source>
</evidence>
<feature type="transmembrane region" description="Helical" evidence="2">
    <location>
        <begin position="77"/>
        <end position="104"/>
    </location>
</feature>
<accession>A0A6H5H9J1</accession>
<dbReference type="AlphaFoldDB" id="A0A6H5H9J1"/>
<evidence type="ECO:0000313" key="3">
    <source>
        <dbReference type="EMBL" id="CAB0012661.1"/>
    </source>
</evidence>
<feature type="region of interest" description="Disordered" evidence="1">
    <location>
        <begin position="1"/>
        <end position="41"/>
    </location>
</feature>